<dbReference type="Pfam" id="PF20313">
    <property type="entry name" value="DUF6609"/>
    <property type="match status" value="1"/>
</dbReference>
<dbReference type="InterPro" id="IPR046717">
    <property type="entry name" value="DUF6609"/>
</dbReference>
<evidence type="ECO:0000313" key="5">
    <source>
        <dbReference type="Proteomes" id="UP001221519"/>
    </source>
</evidence>
<sequence length="190" mass="21337">MFQKLGYDRTVPLQFNYKKVCGLWLAIIGSVIIASTIFGGSFYLNPFIFMIGYFIGFYISFFNARVQHRLAEGPSTPFQDRMGNIGVISLFVLMFLIAGPFFPSLDWRMIWLGTLLATGIHFFLFYYVHGKSMLVIGSMGTVIAIAGMVLESIPFFYFGIADGLAKLGVGLYLLFYSKPSRQSRAHQLSA</sequence>
<feature type="transmembrane region" description="Helical" evidence="1">
    <location>
        <begin position="47"/>
        <end position="64"/>
    </location>
</feature>
<dbReference type="AlphaFoldDB" id="A0AAX3MUV5"/>
<evidence type="ECO:0008006" key="6">
    <source>
        <dbReference type="Google" id="ProtNLM"/>
    </source>
</evidence>
<keyword evidence="1" id="KW-0472">Membrane</keyword>
<dbReference type="Proteomes" id="UP001220962">
    <property type="component" value="Chromosome"/>
</dbReference>
<evidence type="ECO:0000313" key="3">
    <source>
        <dbReference type="EMBL" id="WDI00360.1"/>
    </source>
</evidence>
<feature type="transmembrane region" description="Helical" evidence="1">
    <location>
        <begin position="21"/>
        <end position="41"/>
    </location>
</feature>
<proteinExistence type="predicted"/>
<keyword evidence="5" id="KW-1185">Reference proteome</keyword>
<feature type="transmembrane region" description="Helical" evidence="1">
    <location>
        <begin position="156"/>
        <end position="175"/>
    </location>
</feature>
<evidence type="ECO:0000256" key="1">
    <source>
        <dbReference type="SAM" id="Phobius"/>
    </source>
</evidence>
<dbReference type="RefSeq" id="WP_274337202.1">
    <property type="nucleotide sequence ID" value="NZ_CP118101.1"/>
</dbReference>
<feature type="transmembrane region" description="Helical" evidence="1">
    <location>
        <begin position="85"/>
        <end position="103"/>
    </location>
</feature>
<protein>
    <recommendedName>
        <fullName evidence="6">DUF308 domain-containing protein</fullName>
    </recommendedName>
</protein>
<gene>
    <name evidence="2" type="ORF">PUW23_13960</name>
    <name evidence="3" type="ORF">PUW25_13705</name>
</gene>
<reference evidence="2 5" key="1">
    <citation type="submission" date="2023-02" db="EMBL/GenBank/DDBJ databases">
        <title>Pathogen: clinical or host-associated sample.</title>
        <authorList>
            <person name="Hergert J."/>
            <person name="Casey R."/>
            <person name="Wagner J."/>
            <person name="Young E.L."/>
            <person name="Oakeson K.F."/>
        </authorList>
    </citation>
    <scope>NUCLEOTIDE SEQUENCE</scope>
    <source>
        <strain evidence="3 5">2022CK-00829</strain>
        <strain evidence="2">2022CK-00830</strain>
    </source>
</reference>
<keyword evidence="1" id="KW-1133">Transmembrane helix</keyword>
<evidence type="ECO:0000313" key="2">
    <source>
        <dbReference type="EMBL" id="WDH80664.1"/>
    </source>
</evidence>
<dbReference type="EMBL" id="CP118101">
    <property type="protein sequence ID" value="WDH80664.1"/>
    <property type="molecule type" value="Genomic_DNA"/>
</dbReference>
<feature type="transmembrane region" description="Helical" evidence="1">
    <location>
        <begin position="133"/>
        <end position="150"/>
    </location>
</feature>
<keyword evidence="1" id="KW-0812">Transmembrane</keyword>
<name>A0AAX3MUV5_9BACL</name>
<accession>A0AAX3MUV5</accession>
<evidence type="ECO:0000313" key="4">
    <source>
        <dbReference type="Proteomes" id="UP001220962"/>
    </source>
</evidence>
<feature type="transmembrane region" description="Helical" evidence="1">
    <location>
        <begin position="109"/>
        <end position="128"/>
    </location>
</feature>
<dbReference type="EMBL" id="CP118108">
    <property type="protein sequence ID" value="WDI00360.1"/>
    <property type="molecule type" value="Genomic_DNA"/>
</dbReference>
<dbReference type="Proteomes" id="UP001221519">
    <property type="component" value="Chromosome"/>
</dbReference>
<organism evidence="2 4">
    <name type="scientific">Paenibacillus urinalis</name>
    <dbReference type="NCBI Taxonomy" id="521520"/>
    <lineage>
        <taxon>Bacteria</taxon>
        <taxon>Bacillati</taxon>
        <taxon>Bacillota</taxon>
        <taxon>Bacilli</taxon>
        <taxon>Bacillales</taxon>
        <taxon>Paenibacillaceae</taxon>
        <taxon>Paenibacillus</taxon>
    </lineage>
</organism>